<dbReference type="Proteomes" id="UP000682951">
    <property type="component" value="Unassembled WGS sequence"/>
</dbReference>
<organism evidence="1 2">
    <name type="scientific">Campylobacter anatolicus</name>
    <dbReference type="NCBI Taxonomy" id="2829105"/>
    <lineage>
        <taxon>Bacteria</taxon>
        <taxon>Pseudomonadati</taxon>
        <taxon>Campylobacterota</taxon>
        <taxon>Epsilonproteobacteria</taxon>
        <taxon>Campylobacterales</taxon>
        <taxon>Campylobacteraceae</taxon>
        <taxon>Campylobacter</taxon>
    </lineage>
</organism>
<evidence type="ECO:0000313" key="2">
    <source>
        <dbReference type="Proteomes" id="UP000682951"/>
    </source>
</evidence>
<proteinExistence type="predicted"/>
<dbReference type="EMBL" id="JAGSSW010000008">
    <property type="protein sequence ID" value="MBR8464439.1"/>
    <property type="molecule type" value="Genomic_DNA"/>
</dbReference>
<dbReference type="RefSeq" id="WP_212142327.1">
    <property type="nucleotide sequence ID" value="NZ_JAGSSW010000008.1"/>
</dbReference>
<gene>
    <name evidence="1" type="ORF">KDD93_07660</name>
</gene>
<sequence length="80" mass="9200">MSEILELKNEILELKFILSSLLPKSMSISEVSAQTGKSRQTLTAFVKSNLEPKKDFWQQNGKIMLSQTAALKIIRRYNER</sequence>
<keyword evidence="2" id="KW-1185">Reference proteome</keyword>
<name>A0ABS5HJK2_9BACT</name>
<accession>A0ABS5HJK2</accession>
<reference evidence="1 2" key="1">
    <citation type="submission" date="2021-04" db="EMBL/GenBank/DDBJ databases">
        <title>Molecular and phenotypic characterization and identification of bacterial isolates recovered from the Anatolian ground squirrels (Spermophilus xanthoprymnus) and which have the potential to form a new species in the Campylobacter genus.</title>
        <authorList>
            <person name="Aydin F."/>
            <person name="Abay S."/>
            <person name="Kayman T."/>
            <person name="Karakaya E."/>
            <person name="Mustak H.K."/>
            <person name="Mustak I.B."/>
            <person name="Bilgin N."/>
            <person name="Duzler A."/>
            <person name="Sahin O."/>
            <person name="Guran O."/>
            <person name="Saticioglu I.B."/>
        </authorList>
    </citation>
    <scope>NUCLEOTIDE SEQUENCE [LARGE SCALE GENOMIC DNA]</scope>
    <source>
        <strain evidence="2">faydin-G24</strain>
    </source>
</reference>
<protein>
    <submittedName>
        <fullName evidence="1">Uncharacterized protein</fullName>
    </submittedName>
</protein>
<evidence type="ECO:0000313" key="1">
    <source>
        <dbReference type="EMBL" id="MBR8464439.1"/>
    </source>
</evidence>
<comment type="caution">
    <text evidence="1">The sequence shown here is derived from an EMBL/GenBank/DDBJ whole genome shotgun (WGS) entry which is preliminary data.</text>
</comment>